<gene>
    <name evidence="3" type="ORF">PLOB_00021304</name>
</gene>
<feature type="region of interest" description="Disordered" evidence="1">
    <location>
        <begin position="247"/>
        <end position="278"/>
    </location>
</feature>
<comment type="caution">
    <text evidence="3">The sequence shown here is derived from an EMBL/GenBank/DDBJ whole genome shotgun (WGS) entry which is preliminary data.</text>
</comment>
<evidence type="ECO:0000313" key="3">
    <source>
        <dbReference type="EMBL" id="CAH3113067.1"/>
    </source>
</evidence>
<feature type="chain" id="PRO_5047281420" evidence="2">
    <location>
        <begin position="24"/>
        <end position="278"/>
    </location>
</feature>
<evidence type="ECO:0000256" key="2">
    <source>
        <dbReference type="SAM" id="SignalP"/>
    </source>
</evidence>
<keyword evidence="2" id="KW-0732">Signal</keyword>
<feature type="compositionally biased region" description="Polar residues" evidence="1">
    <location>
        <begin position="90"/>
        <end position="116"/>
    </location>
</feature>
<accession>A0ABN8NM49</accession>
<proteinExistence type="predicted"/>
<feature type="compositionally biased region" description="Basic and acidic residues" evidence="1">
    <location>
        <begin position="247"/>
        <end position="257"/>
    </location>
</feature>
<sequence>MKRKKGLFTYLLCLFVVHNVCQGLLVYSEKRKDLSAPLFDVHASDRDSITGSRTTLITTNSGRDFHSSPTGKLRKSANARRKIIRPSLEVSTVQPRTFQQRNNELKSNTSDGNVGENSKKISSGAMKVKDQLLGHALRESAMDAGMIPLKETKLKDFESKKKAEEVTESKIRKQTVKEMAGARKITTVIKERRGSGSVDMLLQRLTVLMKCENRFIRRTDPELGLASPPMTRFGEELSDEEIIFERNFKVTRSEKEPSTPQSNSSSTSAPHPKSLLTT</sequence>
<feature type="signal peptide" evidence="2">
    <location>
        <begin position="1"/>
        <end position="23"/>
    </location>
</feature>
<reference evidence="3 4" key="1">
    <citation type="submission" date="2022-05" db="EMBL/GenBank/DDBJ databases">
        <authorList>
            <consortium name="Genoscope - CEA"/>
            <person name="William W."/>
        </authorList>
    </citation>
    <scope>NUCLEOTIDE SEQUENCE [LARGE SCALE GENOMIC DNA]</scope>
</reference>
<protein>
    <submittedName>
        <fullName evidence="3">Uncharacterized protein</fullName>
    </submittedName>
</protein>
<keyword evidence="4" id="KW-1185">Reference proteome</keyword>
<evidence type="ECO:0000256" key="1">
    <source>
        <dbReference type="SAM" id="MobiDB-lite"/>
    </source>
</evidence>
<name>A0ABN8NM49_9CNID</name>
<organism evidence="3 4">
    <name type="scientific">Porites lobata</name>
    <dbReference type="NCBI Taxonomy" id="104759"/>
    <lineage>
        <taxon>Eukaryota</taxon>
        <taxon>Metazoa</taxon>
        <taxon>Cnidaria</taxon>
        <taxon>Anthozoa</taxon>
        <taxon>Hexacorallia</taxon>
        <taxon>Scleractinia</taxon>
        <taxon>Fungiina</taxon>
        <taxon>Poritidae</taxon>
        <taxon>Porites</taxon>
    </lineage>
</organism>
<dbReference type="Proteomes" id="UP001159405">
    <property type="component" value="Unassembled WGS sequence"/>
</dbReference>
<feature type="compositionally biased region" description="Low complexity" evidence="1">
    <location>
        <begin position="258"/>
        <end position="278"/>
    </location>
</feature>
<evidence type="ECO:0000313" key="4">
    <source>
        <dbReference type="Proteomes" id="UP001159405"/>
    </source>
</evidence>
<feature type="region of interest" description="Disordered" evidence="1">
    <location>
        <begin position="90"/>
        <end position="123"/>
    </location>
</feature>
<dbReference type="EMBL" id="CALNXK010000025">
    <property type="protein sequence ID" value="CAH3113067.1"/>
    <property type="molecule type" value="Genomic_DNA"/>
</dbReference>